<name>A0AB38DIQ0_9MYCO</name>
<evidence type="ECO:0000256" key="2">
    <source>
        <dbReference type="SAM" id="MobiDB-lite"/>
    </source>
</evidence>
<proteinExistence type="predicted"/>
<evidence type="ECO:0008006" key="5">
    <source>
        <dbReference type="Google" id="ProtNLM"/>
    </source>
</evidence>
<evidence type="ECO:0000313" key="3">
    <source>
        <dbReference type="EMBL" id="SKZ13234.1"/>
    </source>
</evidence>
<dbReference type="Proteomes" id="UP000190366">
    <property type="component" value="Unassembled WGS sequence"/>
</dbReference>
<sequence>MSDLPIHPFTHVQAIGFTSRGPVWPVMGGSGDGDEGGAGAESGAQSGQGASHGGSDKGFPADTPVAQMTDAQQAAYWKHYSREHEGKAKAFTTLGVTPEQIQQLQERNAELEKAQMDASELALKEATDKAAADARAATEADWKPKLLASQLKSAASQVLSGDQLTEWLDSVDPGKFIGDNGEIDESKVMGKLTAIFGQKKEQQQQQPFWGQHSTGHQSADKPGTAGRAAAAKRFPSKT</sequence>
<protein>
    <recommendedName>
        <fullName evidence="5">Scaffolding protein</fullName>
    </recommendedName>
</protein>
<dbReference type="RefSeq" id="WP_100484602.1">
    <property type="nucleotide sequence ID" value="NZ_CP065272.1"/>
</dbReference>
<keyword evidence="1" id="KW-0175">Coiled coil</keyword>
<feature type="compositionally biased region" description="Gly residues" evidence="2">
    <location>
        <begin position="28"/>
        <end position="40"/>
    </location>
</feature>
<reference evidence="3 4" key="1">
    <citation type="submission" date="2016-11" db="EMBL/GenBank/DDBJ databases">
        <authorList>
            <consortium name="Pathogen Informatics"/>
        </authorList>
    </citation>
    <scope>NUCLEOTIDE SEQUENCE [LARGE SCALE GENOMIC DNA]</scope>
    <source>
        <strain evidence="3 4">1168</strain>
    </source>
</reference>
<gene>
    <name evidence="3" type="ORF">SAMEA2275630_03704</name>
</gene>
<accession>A0AB38DIQ0</accession>
<comment type="caution">
    <text evidence="3">The sequence shown here is derived from an EMBL/GenBank/DDBJ whole genome shotgun (WGS) entry which is preliminary data.</text>
</comment>
<feature type="region of interest" description="Disordered" evidence="2">
    <location>
        <begin position="20"/>
        <end position="63"/>
    </location>
</feature>
<dbReference type="EMBL" id="FVQL01000001">
    <property type="protein sequence ID" value="SKZ13234.1"/>
    <property type="molecule type" value="Genomic_DNA"/>
</dbReference>
<feature type="compositionally biased region" description="Polar residues" evidence="2">
    <location>
        <begin position="207"/>
        <end position="217"/>
    </location>
</feature>
<organism evidence="3 4">
    <name type="scientific">Mycobacteroides abscessus subsp. massiliense</name>
    <dbReference type="NCBI Taxonomy" id="1962118"/>
    <lineage>
        <taxon>Bacteria</taxon>
        <taxon>Bacillati</taxon>
        <taxon>Actinomycetota</taxon>
        <taxon>Actinomycetes</taxon>
        <taxon>Mycobacteriales</taxon>
        <taxon>Mycobacteriaceae</taxon>
        <taxon>Mycobacteroides</taxon>
        <taxon>Mycobacteroides abscessus</taxon>
    </lineage>
</organism>
<dbReference type="AlphaFoldDB" id="A0AB38DIQ0"/>
<feature type="region of interest" description="Disordered" evidence="2">
    <location>
        <begin position="197"/>
        <end position="238"/>
    </location>
</feature>
<evidence type="ECO:0000313" key="4">
    <source>
        <dbReference type="Proteomes" id="UP000190366"/>
    </source>
</evidence>
<feature type="coiled-coil region" evidence="1">
    <location>
        <begin position="101"/>
        <end position="129"/>
    </location>
</feature>
<evidence type="ECO:0000256" key="1">
    <source>
        <dbReference type="SAM" id="Coils"/>
    </source>
</evidence>